<dbReference type="InterPro" id="IPR013105">
    <property type="entry name" value="TPR_2"/>
</dbReference>
<evidence type="ECO:0000256" key="2">
    <source>
        <dbReference type="ARBA" id="ARBA00022803"/>
    </source>
</evidence>
<dbReference type="AlphaFoldDB" id="A0A511VC72"/>
<dbReference type="SUPFAM" id="SSF48452">
    <property type="entry name" value="TPR-like"/>
    <property type="match status" value="1"/>
</dbReference>
<dbReference type="RefSeq" id="WP_146810527.1">
    <property type="nucleotide sequence ID" value="NZ_BJXX01000119.1"/>
</dbReference>
<dbReference type="InterPro" id="IPR011990">
    <property type="entry name" value="TPR-like_helical_dom_sf"/>
</dbReference>
<name>A0A511VC72_9BACL</name>
<dbReference type="Gene3D" id="1.25.40.10">
    <property type="entry name" value="Tetratricopeptide repeat domain"/>
    <property type="match status" value="1"/>
</dbReference>
<comment type="caution">
    <text evidence="4">The sequence shown here is derived from an EMBL/GenBank/DDBJ whole genome shotgun (WGS) entry which is preliminary data.</text>
</comment>
<protein>
    <submittedName>
        <fullName evidence="4">Uncharacterized protein</fullName>
    </submittedName>
</protein>
<evidence type="ECO:0000256" key="3">
    <source>
        <dbReference type="SAM" id="Phobius"/>
    </source>
</evidence>
<feature type="transmembrane region" description="Helical" evidence="3">
    <location>
        <begin position="12"/>
        <end position="31"/>
    </location>
</feature>
<dbReference type="Pfam" id="PF07719">
    <property type="entry name" value="TPR_2"/>
    <property type="match status" value="1"/>
</dbReference>
<sequence>MGESVSGKSRNMIVYGLTLLAVVCIPIGVWLGNKQDEKYRADYETYQRAQQQSKEGKFAEAGKAYQALLSTYPDSYVLLWRYGLSLAAEKKYEEADKYFLKAQKQRPFLVRNQRYLIQYGEVLYRLGNYTKAKKYLEEGRKLNTDPQLSEMALPLLNDINAKLQAKQ</sequence>
<gene>
    <name evidence="4" type="ORF">ADA01nite_26230</name>
</gene>
<dbReference type="Pfam" id="PF13432">
    <property type="entry name" value="TPR_16"/>
    <property type="match status" value="1"/>
</dbReference>
<proteinExistence type="predicted"/>
<dbReference type="Proteomes" id="UP000321157">
    <property type="component" value="Unassembled WGS sequence"/>
</dbReference>
<evidence type="ECO:0000313" key="5">
    <source>
        <dbReference type="Proteomes" id="UP000321157"/>
    </source>
</evidence>
<evidence type="ECO:0000313" key="4">
    <source>
        <dbReference type="EMBL" id="GEN35163.1"/>
    </source>
</evidence>
<keyword evidence="3" id="KW-1133">Transmembrane helix</keyword>
<reference evidence="4 5" key="1">
    <citation type="submission" date="2019-07" db="EMBL/GenBank/DDBJ databases">
        <title>Whole genome shotgun sequence of Aneurinibacillus danicus NBRC 102444.</title>
        <authorList>
            <person name="Hosoyama A."/>
            <person name="Uohara A."/>
            <person name="Ohji S."/>
            <person name="Ichikawa N."/>
        </authorList>
    </citation>
    <scope>NUCLEOTIDE SEQUENCE [LARGE SCALE GENOMIC DNA]</scope>
    <source>
        <strain evidence="4 5">NBRC 102444</strain>
    </source>
</reference>
<keyword evidence="5" id="KW-1185">Reference proteome</keyword>
<keyword evidence="1" id="KW-0677">Repeat</keyword>
<organism evidence="4 5">
    <name type="scientific">Aneurinibacillus danicus</name>
    <dbReference type="NCBI Taxonomy" id="267746"/>
    <lineage>
        <taxon>Bacteria</taxon>
        <taxon>Bacillati</taxon>
        <taxon>Bacillota</taxon>
        <taxon>Bacilli</taxon>
        <taxon>Bacillales</taxon>
        <taxon>Paenibacillaceae</taxon>
        <taxon>Aneurinibacillus group</taxon>
        <taxon>Aneurinibacillus</taxon>
    </lineage>
</organism>
<evidence type="ECO:0000256" key="1">
    <source>
        <dbReference type="ARBA" id="ARBA00022737"/>
    </source>
</evidence>
<keyword evidence="2" id="KW-0802">TPR repeat</keyword>
<dbReference type="OrthoDB" id="2679399at2"/>
<keyword evidence="3" id="KW-0812">Transmembrane</keyword>
<keyword evidence="3" id="KW-0472">Membrane</keyword>
<accession>A0A511VC72</accession>
<dbReference type="EMBL" id="BJXX01000119">
    <property type="protein sequence ID" value="GEN35163.1"/>
    <property type="molecule type" value="Genomic_DNA"/>
</dbReference>